<dbReference type="InterPro" id="IPR002052">
    <property type="entry name" value="DNA_methylase_N6_adenine_CS"/>
</dbReference>
<evidence type="ECO:0000259" key="7">
    <source>
        <dbReference type="Pfam" id="PF07669"/>
    </source>
</evidence>
<dbReference type="InterPro" id="IPR050953">
    <property type="entry name" value="N4_N6_ade-DNA_methylase"/>
</dbReference>
<dbReference type="EC" id="2.1.1.72" evidence="1"/>
<proteinExistence type="predicted"/>
<dbReference type="PRINTS" id="PR00507">
    <property type="entry name" value="N12N6MTFRASE"/>
</dbReference>
<feature type="region of interest" description="Disordered" evidence="6">
    <location>
        <begin position="1352"/>
        <end position="1382"/>
    </location>
</feature>
<dbReference type="SUPFAM" id="SSF53335">
    <property type="entry name" value="S-adenosyl-L-methionine-dependent methyltransferases"/>
    <property type="match status" value="1"/>
</dbReference>
<evidence type="ECO:0000313" key="10">
    <source>
        <dbReference type="Proteomes" id="UP001596066"/>
    </source>
</evidence>
<evidence type="ECO:0000256" key="3">
    <source>
        <dbReference type="ARBA" id="ARBA00022679"/>
    </source>
</evidence>
<dbReference type="PANTHER" id="PTHR33841:SF1">
    <property type="entry name" value="DNA METHYLTRANSFERASE A"/>
    <property type="match status" value="1"/>
</dbReference>
<feature type="domain" description="Type II methyltransferase M.TaqI-like" evidence="7">
    <location>
        <begin position="678"/>
        <end position="968"/>
    </location>
</feature>
<evidence type="ECO:0000256" key="2">
    <source>
        <dbReference type="ARBA" id="ARBA00022603"/>
    </source>
</evidence>
<protein>
    <recommendedName>
        <fullName evidence="1">site-specific DNA-methyltransferase (adenine-specific)</fullName>
        <ecNumber evidence="1">2.1.1.72</ecNumber>
    </recommendedName>
</protein>
<evidence type="ECO:0000256" key="5">
    <source>
        <dbReference type="ARBA" id="ARBA00047942"/>
    </source>
</evidence>
<dbReference type="Pfam" id="PF07669">
    <property type="entry name" value="Eco57I"/>
    <property type="match status" value="1"/>
</dbReference>
<organism evidence="9 10">
    <name type="scientific">Kitasatospora cinereorecta</name>
    <dbReference type="NCBI Taxonomy" id="285560"/>
    <lineage>
        <taxon>Bacteria</taxon>
        <taxon>Bacillati</taxon>
        <taxon>Actinomycetota</taxon>
        <taxon>Actinomycetes</taxon>
        <taxon>Kitasatosporales</taxon>
        <taxon>Streptomycetaceae</taxon>
        <taxon>Kitasatospora</taxon>
    </lineage>
</organism>
<dbReference type="Gene3D" id="3.40.50.150">
    <property type="entry name" value="Vaccinia Virus protein VP39"/>
    <property type="match status" value="2"/>
</dbReference>
<evidence type="ECO:0000259" key="8">
    <source>
        <dbReference type="Pfam" id="PF20466"/>
    </source>
</evidence>
<keyword evidence="3" id="KW-0808">Transferase</keyword>
<dbReference type="PANTHER" id="PTHR33841">
    <property type="entry name" value="DNA METHYLTRANSFERASE YEEA-RELATED"/>
    <property type="match status" value="1"/>
</dbReference>
<dbReference type="GO" id="GO:0032259">
    <property type="term" value="P:methylation"/>
    <property type="evidence" value="ECO:0007669"/>
    <property type="project" value="UniProtKB-KW"/>
</dbReference>
<dbReference type="InterPro" id="IPR029063">
    <property type="entry name" value="SAM-dependent_MTases_sf"/>
</dbReference>
<keyword evidence="10" id="KW-1185">Reference proteome</keyword>
<evidence type="ECO:0000313" key="9">
    <source>
        <dbReference type="EMBL" id="MFC5641420.1"/>
    </source>
</evidence>
<gene>
    <name evidence="9" type="ORF">ACFPZF_08595</name>
</gene>
<name>A0ABW0V7W9_9ACTN</name>
<sequence>MSPVRTGTGRRPGPPSVDPKQQHLAWLSLVEVTGPFLTLPVLVNAWHSLDGLEKEARDQLRFEHGLWQTDAAANQQEWTRYVLRDLLEWGDALDTGPARLDALALDVPDHAARLVPSFVLDTPGAPHGAAPELLGLVCENGTQPTARIKGSDWSATPVDRMAQLCRHHGVQLGLVTDGRWWALVWAPRGGVTTTAVFDAVAWPEQAERDVVRAFRSLLRRSRFFGVPDAEKLTALLDESTRTQEDVTEALGVRVRQAVELLVDAIGRADNGIDAHDAYRGAVAVMMRLVFLLFAEERRLLPADNAIYAGAYSAGGLYEQLEEQARTTASESALRYSTAAWHRLVALFNAVYYGIDHPQLSMPSYDGSIFDPATYPWLAGGLAIDDQTVLHILDSVQYVEIGTGRAKERRRLSFRALDVEQIGYVYEGLLSFDGQRAIGTVLGLTGKSGQEEEVPLTDLEKLARPYLSGGQVADVAGLAGKLAETYKESGLGTARAVEKRLAPLGDPEREIALGRLASACNGDRALAEQILPFYPLIRTDLRGLPVVILPGTIYVTESKLRKNTGTHYTPRFLAEQVAKGALQPLMYEVGPLQTADETQWQPKTASRILELKVADIAMGSAAFLVAACRYMARFLVDAWSREGDEQARAFLESDLTSGQAVDAEADPVMIRARRQIIEHCLYGSDINPAAVEMAKLSLWLVSMDPHRPFTFLDDRLVAGDSLLGITSLEQLEWMHIDPAAGRKLHTGTLLDFTAGVRARVNEATGARSELAKIDGDTLKHLAEKRELLAEAKQKTEELSFYADLVIGAALASAVKKDDVPWYRFDERGDADQRARRDMFLEAAHAAERAAAQREDAMAAARELAAQWLEIDRPAASFDRSPVHWPLVFPEVFARGGFDAVIGNPPFLGGLKISEAAGDSYREYLVTNLANGVRGTRGTGDLVAYFALRAHSLINVHGQSGLLATNTLAQGDTRQVGLEQIVAAGAEIRASVKSERWPSKSAVLEYCAVWTSRVILGENASRICDGLSVSAITPSLDPASRVTWIPQRLKANESFSFQGSNILGLGFTIAPDAARDLIKINPRNADVLFPYLNGQDINTRPDSSASRWVINFHDWPEERAAAYPECYEQVLQLVKPERAKNNQPSRREKWWQYSEYRRGLAQATSRLQRVIVMARISKSVMPILLRNGQVFNEKTVIFATDSTAMLAFLSSAIHYWWAIANSSTMKADLNYSPTSVFETLPRPALHEEMRALGDRLDTSRRALMLSRSMGLTATYNLVHNPTCLETDIVELRELHQLIDEAVCRAYGWDDLLMQGLGHGHHETRQGSRFTIASTMQVLILDRLRELNQERYEEELAAGAHSKGKATPAKVRQAKPVDPAQEAMF</sequence>
<comment type="catalytic activity">
    <reaction evidence="5">
        <text>a 2'-deoxyadenosine in DNA + S-adenosyl-L-methionine = an N(6)-methyl-2'-deoxyadenosine in DNA + S-adenosyl-L-homocysteine + H(+)</text>
        <dbReference type="Rhea" id="RHEA:15197"/>
        <dbReference type="Rhea" id="RHEA-COMP:12418"/>
        <dbReference type="Rhea" id="RHEA-COMP:12419"/>
        <dbReference type="ChEBI" id="CHEBI:15378"/>
        <dbReference type="ChEBI" id="CHEBI:57856"/>
        <dbReference type="ChEBI" id="CHEBI:59789"/>
        <dbReference type="ChEBI" id="CHEBI:90615"/>
        <dbReference type="ChEBI" id="CHEBI:90616"/>
        <dbReference type="EC" id="2.1.1.72"/>
    </reaction>
</comment>
<accession>A0ABW0V7W9</accession>
<evidence type="ECO:0000256" key="6">
    <source>
        <dbReference type="SAM" id="MobiDB-lite"/>
    </source>
</evidence>
<dbReference type="PROSITE" id="PS00092">
    <property type="entry name" value="N6_MTASE"/>
    <property type="match status" value="1"/>
</dbReference>
<keyword evidence="2 9" id="KW-0489">Methyltransferase</keyword>
<comment type="caution">
    <text evidence="9">The sequence shown here is derived from an EMBL/GenBank/DDBJ whole genome shotgun (WGS) entry which is preliminary data.</text>
</comment>
<dbReference type="Proteomes" id="UP001596066">
    <property type="component" value="Unassembled WGS sequence"/>
</dbReference>
<dbReference type="EMBL" id="JBHSOC010000011">
    <property type="protein sequence ID" value="MFC5641420.1"/>
    <property type="molecule type" value="Genomic_DNA"/>
</dbReference>
<dbReference type="Pfam" id="PF20466">
    <property type="entry name" value="MmeI_TRD"/>
    <property type="match status" value="1"/>
</dbReference>
<reference evidence="10" key="1">
    <citation type="journal article" date="2019" name="Int. J. Syst. Evol. Microbiol.">
        <title>The Global Catalogue of Microorganisms (GCM) 10K type strain sequencing project: providing services to taxonomists for standard genome sequencing and annotation.</title>
        <authorList>
            <consortium name="The Broad Institute Genomics Platform"/>
            <consortium name="The Broad Institute Genome Sequencing Center for Infectious Disease"/>
            <person name="Wu L."/>
            <person name="Ma J."/>
        </authorList>
    </citation>
    <scope>NUCLEOTIDE SEQUENCE [LARGE SCALE GENOMIC DNA]</scope>
    <source>
        <strain evidence="10">CGMCC 4.1622</strain>
    </source>
</reference>
<dbReference type="GO" id="GO:0008168">
    <property type="term" value="F:methyltransferase activity"/>
    <property type="evidence" value="ECO:0007669"/>
    <property type="project" value="UniProtKB-KW"/>
</dbReference>
<feature type="domain" description="MmeI-like target recognition" evidence="8">
    <location>
        <begin position="1065"/>
        <end position="1243"/>
    </location>
</feature>
<feature type="region of interest" description="Disordered" evidence="6">
    <location>
        <begin position="1"/>
        <end position="20"/>
    </location>
</feature>
<dbReference type="InterPro" id="IPR011639">
    <property type="entry name" value="MethylTrfase_TaqI-like_dom"/>
</dbReference>
<keyword evidence="4" id="KW-0949">S-adenosyl-L-methionine</keyword>
<evidence type="ECO:0000256" key="4">
    <source>
        <dbReference type="ARBA" id="ARBA00022691"/>
    </source>
</evidence>
<dbReference type="InterPro" id="IPR046820">
    <property type="entry name" value="MmeI_TRD"/>
</dbReference>
<evidence type="ECO:0000256" key="1">
    <source>
        <dbReference type="ARBA" id="ARBA00011900"/>
    </source>
</evidence>
<dbReference type="RefSeq" id="WP_346143532.1">
    <property type="nucleotide sequence ID" value="NZ_BAAAUA010000013.1"/>
</dbReference>